<organism evidence="2 3">
    <name type="scientific">Neorhizobium huautlense</name>
    <dbReference type="NCBI Taxonomy" id="67774"/>
    <lineage>
        <taxon>Bacteria</taxon>
        <taxon>Pseudomonadati</taxon>
        <taxon>Pseudomonadota</taxon>
        <taxon>Alphaproteobacteria</taxon>
        <taxon>Hyphomicrobiales</taxon>
        <taxon>Rhizobiaceae</taxon>
        <taxon>Rhizobium/Agrobacterium group</taxon>
        <taxon>Neorhizobium</taxon>
    </lineage>
</organism>
<evidence type="ECO:0000313" key="3">
    <source>
        <dbReference type="Proteomes" id="UP001241472"/>
    </source>
</evidence>
<feature type="signal peptide" evidence="1">
    <location>
        <begin position="1"/>
        <end position="30"/>
    </location>
</feature>
<reference evidence="2 3" key="1">
    <citation type="submission" date="2023-07" db="EMBL/GenBank/DDBJ databases">
        <title>Sorghum-associated microbial communities from plants grown in Nebraska, USA.</title>
        <authorList>
            <person name="Schachtman D."/>
        </authorList>
    </citation>
    <scope>NUCLEOTIDE SEQUENCE [LARGE SCALE GENOMIC DNA]</scope>
    <source>
        <strain evidence="2 3">DS1307</strain>
    </source>
</reference>
<protein>
    <submittedName>
        <fullName evidence="2">Uncharacterized protein</fullName>
    </submittedName>
</protein>
<keyword evidence="1" id="KW-0732">Signal</keyword>
<feature type="chain" id="PRO_5045330398" evidence="1">
    <location>
        <begin position="31"/>
        <end position="277"/>
    </location>
</feature>
<dbReference type="RefSeq" id="WP_306838940.1">
    <property type="nucleotide sequence ID" value="NZ_JAUSRF010000020.1"/>
</dbReference>
<comment type="caution">
    <text evidence="2">The sequence shown here is derived from an EMBL/GenBank/DDBJ whole genome shotgun (WGS) entry which is preliminary data.</text>
</comment>
<evidence type="ECO:0000313" key="2">
    <source>
        <dbReference type="EMBL" id="MDP9839870.1"/>
    </source>
</evidence>
<sequence>MIKTCRHLFGSFAIVTVVSLLPIAATPAQAIEVGRVAGHSVEIKKEDFEAALSVDGRQLHKNSIILFDEIVSINGVLALVGSSSPGGNACDGSPFVLSFAETPRLDGPIDSCVSIEHRVEGDRIAFSALPVPGRKTERWEWTLAGGFKTLSATEFQPTAGSGWDNLRERKLTHPADAFRNQEVSASVRSLVGPDFDYFQELMIGVGSGEFKGDDFVGSACRPHNCDEEAGLLFLSRQDRAVFAAWKPAGKKIVVHPNVKAWPEKAKSELRIWARQWE</sequence>
<name>A0ABT9Q071_9HYPH</name>
<accession>A0ABT9Q071</accession>
<evidence type="ECO:0000256" key="1">
    <source>
        <dbReference type="SAM" id="SignalP"/>
    </source>
</evidence>
<proteinExistence type="predicted"/>
<dbReference type="Proteomes" id="UP001241472">
    <property type="component" value="Unassembled WGS sequence"/>
</dbReference>
<gene>
    <name evidence="2" type="ORF">J2T09_004650</name>
</gene>
<keyword evidence="3" id="KW-1185">Reference proteome</keyword>
<dbReference type="EMBL" id="JAUSRF010000020">
    <property type="protein sequence ID" value="MDP9839870.1"/>
    <property type="molecule type" value="Genomic_DNA"/>
</dbReference>